<protein>
    <submittedName>
        <fullName evidence="8">NRPS-like protein biosynthetic cluster</fullName>
    </submittedName>
</protein>
<proteinExistence type="inferred from homology"/>
<dbReference type="InterPro" id="IPR000873">
    <property type="entry name" value="AMP-dep_synth/lig_dom"/>
</dbReference>
<dbReference type="CDD" id="cd05235">
    <property type="entry name" value="SDR_e1"/>
    <property type="match status" value="1"/>
</dbReference>
<dbReference type="Gene3D" id="3.40.50.12780">
    <property type="entry name" value="N-terminal domain of ligase-like"/>
    <property type="match status" value="1"/>
</dbReference>
<dbReference type="AlphaFoldDB" id="A0AA43QRN2"/>
<dbReference type="SUPFAM" id="SSF56801">
    <property type="entry name" value="Acetyl-CoA synthetase-like"/>
    <property type="match status" value="1"/>
</dbReference>
<dbReference type="InterPro" id="IPR020845">
    <property type="entry name" value="AMP-binding_CS"/>
</dbReference>
<dbReference type="InterPro" id="IPR036291">
    <property type="entry name" value="NAD(P)-bd_dom_sf"/>
</dbReference>
<feature type="domain" description="AMP-dependent synthetase/ligase" evidence="5">
    <location>
        <begin position="34"/>
        <end position="382"/>
    </location>
</feature>
<keyword evidence="2" id="KW-0597">Phosphoprotein</keyword>
<dbReference type="Pfam" id="PF13193">
    <property type="entry name" value="AMP-binding_C"/>
    <property type="match status" value="1"/>
</dbReference>
<keyword evidence="3" id="KW-0436">Ligase</keyword>
<sequence>MTLVSQTHVKPLPFISIKNQPSINPGKSRTSMLFEHVVSRDGHKPAVISQHGTLSYDGLNHRANTLARHLLSLNVRREQVVAVALERGIEYIIALLACWKIGAAYLPLDQSLPRQRMQYMIMDSKAVCLITLMDIRMLKLDHSVISSALCLDDPEFISQLRCRSVKDLAASPTCDGLAYIIYTSGSTGTPKGVAITHSNVGSLIADIQQSREIESFDRVLLFSPFCFDASIRDIAGALMTGASLYVPKEEEVLPGNLLGTIARRKITNSVITPSVVRTCKYETLPHLRTLVVAGESSTQSLINIWGAGRRLINAYGPTEATVCSTKRVYYNAIIPERSPVSSIGRPVLNTAISILDDEGVPVSQGAIGEICITGPGVSQRGYLNLPQLTAERFAYDDSRQCASYKTGDIGRILPCGEIESLGRKASTRQVKLNGQRIELGEVEEVLRSASQVLDVAVLVSGEASSRTLCAYVVPQQQGSAFCEDPLSNYLDSVMRNALPAYSIPSRIEFIEALPLSVNKKLDTKALLATTQNRRSTTTSSAHEEQITRLEAEIAVVLLAALDVPITQIVTPCTTYAELGGTSLQASVVLRHLNKSFDSSIGFGQFYRKRVSIRYLANLIQGLDSASACPQNPDLLKLARLPYQIANSVESCNVRNHHHVLLTGATGFLGSHILVELLRARTSRISCIVRAADDAMAHNRTKSALTSWGLWQDSFSTRYHAFCGDVSEPFLGLKTDDYLQLAKDVDTVYHSAAAVNFIAPYGDLEKANVVSTVEVLRFASTFTQKRLTYISTLSVFFGAGNKISRGREEPVEDLDSGIVTGYGQSKWVSEQLVLEYARLGGHALILRPGRLFGNTINYKCPPDDFTVRLLASVLELGVSPDLRGIGGHDWQIDLTPVDYCARLVHQLSIEGQTGFRHIINNGTISFEKAVGCLGRENERIPYADWIRVIYGSKYLAPLSSLFQEPISTEDKRSAFEVLLQTTMFRNSDYHVSVSQGIGNETRSLPGVETLLHHYLGANKDIFTSIE</sequence>
<dbReference type="SUPFAM" id="SSF51735">
    <property type="entry name" value="NAD(P)-binding Rossmann-fold domains"/>
    <property type="match status" value="1"/>
</dbReference>
<dbReference type="InterPro" id="IPR013120">
    <property type="entry name" value="FAR_NAD-bd"/>
</dbReference>
<evidence type="ECO:0000256" key="3">
    <source>
        <dbReference type="ARBA" id="ARBA00022598"/>
    </source>
</evidence>
<dbReference type="Pfam" id="PF00501">
    <property type="entry name" value="AMP-binding"/>
    <property type="match status" value="1"/>
</dbReference>
<keyword evidence="1" id="KW-0596">Phosphopantetheine</keyword>
<dbReference type="InterPro" id="IPR045851">
    <property type="entry name" value="AMP-bd_C_sf"/>
</dbReference>
<evidence type="ECO:0000313" key="9">
    <source>
        <dbReference type="Proteomes" id="UP001161017"/>
    </source>
</evidence>
<dbReference type="Pfam" id="PF07993">
    <property type="entry name" value="NAD_binding_4"/>
    <property type="match status" value="1"/>
</dbReference>
<accession>A0AA43QRN2</accession>
<dbReference type="PANTHER" id="PTHR44845">
    <property type="entry name" value="CARRIER DOMAIN-CONTAINING PROTEIN"/>
    <property type="match status" value="1"/>
</dbReference>
<dbReference type="FunFam" id="3.40.50.980:FF:000001">
    <property type="entry name" value="Non-ribosomal peptide synthetase"/>
    <property type="match status" value="1"/>
</dbReference>
<evidence type="ECO:0000256" key="4">
    <source>
        <dbReference type="ARBA" id="ARBA00029454"/>
    </source>
</evidence>
<evidence type="ECO:0000259" key="7">
    <source>
        <dbReference type="Pfam" id="PF13193"/>
    </source>
</evidence>
<dbReference type="CDD" id="cd05930">
    <property type="entry name" value="A_NRPS"/>
    <property type="match status" value="1"/>
</dbReference>
<comment type="similarity">
    <text evidence="4">Belongs to the NRP synthetase family.</text>
</comment>
<feature type="domain" description="Thioester reductase (TE)" evidence="6">
    <location>
        <begin position="661"/>
        <end position="902"/>
    </location>
</feature>
<evidence type="ECO:0000259" key="6">
    <source>
        <dbReference type="Pfam" id="PF07993"/>
    </source>
</evidence>
<evidence type="ECO:0000313" key="8">
    <source>
        <dbReference type="EMBL" id="MDI1489125.1"/>
    </source>
</evidence>
<dbReference type="InterPro" id="IPR010071">
    <property type="entry name" value="AA_adenyl_dom"/>
</dbReference>
<evidence type="ECO:0000259" key="5">
    <source>
        <dbReference type="Pfam" id="PF00501"/>
    </source>
</evidence>
<feature type="domain" description="AMP-binding enzyme C-terminal" evidence="7">
    <location>
        <begin position="441"/>
        <end position="520"/>
    </location>
</feature>
<evidence type="ECO:0000256" key="2">
    <source>
        <dbReference type="ARBA" id="ARBA00022553"/>
    </source>
</evidence>
<comment type="caution">
    <text evidence="8">The sequence shown here is derived from an EMBL/GenBank/DDBJ whole genome shotgun (WGS) entry which is preliminary data.</text>
</comment>
<dbReference type="GO" id="GO:0016874">
    <property type="term" value="F:ligase activity"/>
    <property type="evidence" value="ECO:0007669"/>
    <property type="project" value="UniProtKB-KW"/>
</dbReference>
<dbReference type="InterPro" id="IPR010080">
    <property type="entry name" value="Thioester_reductase-like_dom"/>
</dbReference>
<dbReference type="PROSITE" id="PS00455">
    <property type="entry name" value="AMP_BINDING"/>
    <property type="match status" value="1"/>
</dbReference>
<dbReference type="InterPro" id="IPR042099">
    <property type="entry name" value="ANL_N_sf"/>
</dbReference>
<dbReference type="EMBL" id="JAPUFD010000009">
    <property type="protein sequence ID" value="MDI1489125.1"/>
    <property type="molecule type" value="Genomic_DNA"/>
</dbReference>
<evidence type="ECO:0000256" key="1">
    <source>
        <dbReference type="ARBA" id="ARBA00022450"/>
    </source>
</evidence>
<dbReference type="Gene3D" id="3.30.300.30">
    <property type="match status" value="1"/>
</dbReference>
<dbReference type="PANTHER" id="PTHR44845:SF6">
    <property type="entry name" value="BETA-ALANINE-ACTIVATING ENZYME"/>
    <property type="match status" value="1"/>
</dbReference>
<organism evidence="8 9">
    <name type="scientific">Ramalina farinacea</name>
    <dbReference type="NCBI Taxonomy" id="258253"/>
    <lineage>
        <taxon>Eukaryota</taxon>
        <taxon>Fungi</taxon>
        <taxon>Dikarya</taxon>
        <taxon>Ascomycota</taxon>
        <taxon>Pezizomycotina</taxon>
        <taxon>Lecanoromycetes</taxon>
        <taxon>OSLEUM clade</taxon>
        <taxon>Lecanoromycetidae</taxon>
        <taxon>Lecanorales</taxon>
        <taxon>Lecanorineae</taxon>
        <taxon>Ramalinaceae</taxon>
        <taxon>Ramalina</taxon>
    </lineage>
</organism>
<dbReference type="Gene3D" id="3.40.50.720">
    <property type="entry name" value="NAD(P)-binding Rossmann-like Domain"/>
    <property type="match status" value="1"/>
</dbReference>
<dbReference type="NCBIfam" id="TIGR01733">
    <property type="entry name" value="AA-adenyl-dom"/>
    <property type="match status" value="1"/>
</dbReference>
<gene>
    <name evidence="8" type="ORF">OHK93_008403</name>
</gene>
<dbReference type="InterPro" id="IPR025110">
    <property type="entry name" value="AMP-bd_C"/>
</dbReference>
<reference evidence="8" key="1">
    <citation type="journal article" date="2023" name="Genome Biol. Evol.">
        <title>First Whole Genome Sequence and Flow Cytometry Genome Size Data for the Lichen-Forming Fungus Ramalina farinacea (Ascomycota).</title>
        <authorList>
            <person name="Llewellyn T."/>
            <person name="Mian S."/>
            <person name="Hill R."/>
            <person name="Leitch I.J."/>
            <person name="Gaya E."/>
        </authorList>
    </citation>
    <scope>NUCLEOTIDE SEQUENCE</scope>
    <source>
        <strain evidence="8">LIQ254RAFAR</strain>
    </source>
</reference>
<dbReference type="NCBIfam" id="TIGR01746">
    <property type="entry name" value="Thioester-redct"/>
    <property type="match status" value="1"/>
</dbReference>
<dbReference type="Proteomes" id="UP001161017">
    <property type="component" value="Unassembled WGS sequence"/>
</dbReference>
<name>A0AA43QRN2_9LECA</name>
<keyword evidence="9" id="KW-1185">Reference proteome</keyword>